<reference evidence="2 3" key="2">
    <citation type="journal article" date="2012" name="Proc. Natl. Acad. Sci. U.S.A.">
        <title>Gain and loss of multiple functionally related, horizontally transferred genes in the reduced genomes of two microsporidian parasites.</title>
        <authorList>
            <person name="Pombert J.-F."/>
            <person name="Selman M."/>
            <person name="Burki F."/>
            <person name="Bardell F.T."/>
            <person name="Farinelli L."/>
            <person name="Solter L.F."/>
            <person name="Whitman D.W."/>
            <person name="Weiss L.M."/>
            <person name="Corradi N."/>
            <person name="Keeling P.J."/>
        </authorList>
    </citation>
    <scope>NUCLEOTIDE SEQUENCE [LARGE SCALE GENOMIC DNA]</scope>
    <source>
        <strain evidence="2 3">ATCC 50506</strain>
    </source>
</reference>
<keyword evidence="3" id="KW-1185">Reference proteome</keyword>
<feature type="region of interest" description="Disordered" evidence="1">
    <location>
        <begin position="1"/>
        <end position="61"/>
    </location>
</feature>
<organism evidence="2 3">
    <name type="scientific">Encephalitozoon intestinalis (strain ATCC 50506)</name>
    <name type="common">Microsporidian parasite</name>
    <name type="synonym">Septata intestinalis</name>
    <dbReference type="NCBI Taxonomy" id="876142"/>
    <lineage>
        <taxon>Eukaryota</taxon>
        <taxon>Fungi</taxon>
        <taxon>Fungi incertae sedis</taxon>
        <taxon>Microsporidia</taxon>
        <taxon>Unikaryonidae</taxon>
        <taxon>Encephalitozoon</taxon>
    </lineage>
</organism>
<proteinExistence type="predicted"/>
<protein>
    <recommendedName>
        <fullName evidence="4">GLTSCR protein conserved domain-containing protein</fullName>
    </recommendedName>
</protein>
<dbReference type="OrthoDB" id="2556847at2759"/>
<evidence type="ECO:0000313" key="2">
    <source>
        <dbReference type="EMBL" id="ADM12028.1"/>
    </source>
</evidence>
<dbReference type="KEGG" id="ein:Eint_080960"/>
<feature type="compositionally biased region" description="Gly residues" evidence="1">
    <location>
        <begin position="13"/>
        <end position="24"/>
    </location>
</feature>
<dbReference type="HOGENOM" id="CLU_1165804_0_0_1"/>
<gene>
    <name evidence="2" type="ORF">Eint_080960</name>
</gene>
<dbReference type="AlphaFoldDB" id="E0S8P5"/>
<dbReference type="GeneID" id="9698216"/>
<dbReference type="Proteomes" id="UP000002313">
    <property type="component" value="Chromosome VIII"/>
</dbReference>
<feature type="compositionally biased region" description="Basic and acidic residues" evidence="1">
    <location>
        <begin position="42"/>
        <end position="53"/>
    </location>
</feature>
<dbReference type="EMBL" id="CP001949">
    <property type="protein sequence ID" value="ADM12028.1"/>
    <property type="molecule type" value="Genomic_DNA"/>
</dbReference>
<evidence type="ECO:0000256" key="1">
    <source>
        <dbReference type="SAM" id="MobiDB-lite"/>
    </source>
</evidence>
<dbReference type="VEuPathDB" id="MicrosporidiaDB:Eint_080960"/>
<accession>E0S8P5</accession>
<evidence type="ECO:0008006" key="4">
    <source>
        <dbReference type="Google" id="ProtNLM"/>
    </source>
</evidence>
<dbReference type="RefSeq" id="XP_003073388.1">
    <property type="nucleotide sequence ID" value="XM_003073342.1"/>
</dbReference>
<reference evidence="2 3" key="1">
    <citation type="journal article" date="2010" name="Nat. Commun.">
        <title>The complete sequence of the smallest known nuclear genome from the microsporidian Encephalitozoon intestinalis.</title>
        <authorList>
            <person name="Corradi N."/>
            <person name="Pombert J.-F."/>
            <person name="Farinelli L."/>
            <person name="Didier E.S."/>
            <person name="Keeling P.J."/>
        </authorList>
    </citation>
    <scope>NUCLEOTIDE SEQUENCE [LARGE SCALE GENOMIC DNA]</scope>
    <source>
        <strain evidence="2 3">ATCC 50506</strain>
    </source>
</reference>
<sequence>MERPSDKPEGADCGMGGLNGGGALEKGELVGLESKGSSPVKKSLEGQSMERTKGVRGPYRKTRGIDGGGYGHLYGNLYEQAQARRQKVLGFLQKDLFQIGRPDLRRFMNLNHAYECLLPYHIFGFDLYEDMLFMNSKEVDGISMEIDEMMGLLKEITVLENRPLATEDTLVCELLLYYQQRYINSVYGDGRKQRAQKRYRQQLSKRNTIFRLKIGLRPQKGNDVDIRNGKLYFKKSRG</sequence>
<feature type="compositionally biased region" description="Basic and acidic residues" evidence="1">
    <location>
        <begin position="1"/>
        <end position="10"/>
    </location>
</feature>
<name>E0S8P5_ENCIT</name>
<evidence type="ECO:0000313" key="3">
    <source>
        <dbReference type="Proteomes" id="UP000002313"/>
    </source>
</evidence>